<keyword evidence="2" id="KW-0732">Signal</keyword>
<dbReference type="InterPro" id="IPR043504">
    <property type="entry name" value="Peptidase_S1_PA_chymotrypsin"/>
</dbReference>
<sequence>MLKMSHLKKVLVASAFAGACAFGAPQASAAEQAVDTTVGTVGQATAHHKVKASFDSAALVEGVRKDLKQWGIHTPQVDKSVTDSVDAAVAKADAQVQSAVKQAGYAETQAAPIGKQKEADVWHTTHVKPEPATNPNPIGLQQSAASDAESNPDAPQNFTPKSTDPNYRWRNDVVSKTLAGKPQANYVLHRVPGVWFDSPRTPEKSNKVMSQGKSLYGPGTPIYVGKDTMCTMAVAGYDNAGRKVGLTAGHCGKEGDQVSSADSWQVGPTGTIVSRNKKLDYSVVELGSKAEVTRSYNGVMVNQIAKRGPRSGDVACKRGVATGTTCGVTYTSGKSIQVNHVCATVGDSGAPLLVRGRLVGFVSRGLLPQQINPSCKTPLQGALHSPTVGTNMGAVMADLDRRGGVGAGFRLPRS</sequence>
<dbReference type="CDD" id="cd21112">
    <property type="entry name" value="alphaLP-like"/>
    <property type="match status" value="1"/>
</dbReference>
<evidence type="ECO:0000313" key="3">
    <source>
        <dbReference type="EMBL" id="QNE89123.1"/>
    </source>
</evidence>
<dbReference type="GO" id="GO:0006508">
    <property type="term" value="P:proteolysis"/>
    <property type="evidence" value="ECO:0007669"/>
    <property type="project" value="UniProtKB-KW"/>
</dbReference>
<dbReference type="AlphaFoldDB" id="A0A7G7CNF7"/>
<dbReference type="PROSITE" id="PS51257">
    <property type="entry name" value="PROKAR_LIPOPROTEIN"/>
    <property type="match status" value="1"/>
</dbReference>
<accession>A0A7G7CNF7</accession>
<dbReference type="InterPro" id="IPR009003">
    <property type="entry name" value="Peptidase_S1_PA"/>
</dbReference>
<feature type="compositionally biased region" description="Polar residues" evidence="1">
    <location>
        <begin position="133"/>
        <end position="165"/>
    </location>
</feature>
<dbReference type="GO" id="GO:0008233">
    <property type="term" value="F:peptidase activity"/>
    <property type="evidence" value="ECO:0007669"/>
    <property type="project" value="UniProtKB-KW"/>
</dbReference>
<keyword evidence="3" id="KW-0378">Hydrolase</keyword>
<organism evidence="3 4">
    <name type="scientific">Corynebacterium incognita</name>
    <dbReference type="NCBI Taxonomy" id="2754725"/>
    <lineage>
        <taxon>Bacteria</taxon>
        <taxon>Bacillati</taxon>
        <taxon>Actinomycetota</taxon>
        <taxon>Actinomycetes</taxon>
        <taxon>Mycobacteriales</taxon>
        <taxon>Corynebacteriaceae</taxon>
        <taxon>Corynebacterium</taxon>
    </lineage>
</organism>
<feature type="chain" id="PRO_5028969744" evidence="2">
    <location>
        <begin position="30"/>
        <end position="414"/>
    </location>
</feature>
<feature type="region of interest" description="Disordered" evidence="1">
    <location>
        <begin position="127"/>
        <end position="167"/>
    </location>
</feature>
<reference evidence="3 4" key="1">
    <citation type="submission" date="2020-07" db="EMBL/GenBank/DDBJ databases">
        <title>Complete genome and description of Corynebacterium incognita strain Marseille-Q3630 sp. nov.</title>
        <authorList>
            <person name="Boxberger M."/>
        </authorList>
    </citation>
    <scope>NUCLEOTIDE SEQUENCE [LARGE SCALE GENOMIC DNA]</scope>
    <source>
        <strain evidence="3 4">Marseille-Q3630</strain>
    </source>
</reference>
<gene>
    <name evidence="3" type="ORF">H0194_08635</name>
</gene>
<protein>
    <submittedName>
        <fullName evidence="3">Serine protease</fullName>
    </submittedName>
</protein>
<evidence type="ECO:0000256" key="1">
    <source>
        <dbReference type="SAM" id="MobiDB-lite"/>
    </source>
</evidence>
<name>A0A7G7CNF7_9CORY</name>
<keyword evidence="4" id="KW-1185">Reference proteome</keyword>
<dbReference type="SUPFAM" id="SSF50494">
    <property type="entry name" value="Trypsin-like serine proteases"/>
    <property type="match status" value="1"/>
</dbReference>
<dbReference type="Proteomes" id="UP000515743">
    <property type="component" value="Chromosome"/>
</dbReference>
<feature type="signal peptide" evidence="2">
    <location>
        <begin position="1"/>
        <end position="29"/>
    </location>
</feature>
<evidence type="ECO:0000313" key="4">
    <source>
        <dbReference type="Proteomes" id="UP000515743"/>
    </source>
</evidence>
<dbReference type="EMBL" id="CP059404">
    <property type="protein sequence ID" value="QNE89123.1"/>
    <property type="molecule type" value="Genomic_DNA"/>
</dbReference>
<evidence type="ECO:0000256" key="2">
    <source>
        <dbReference type="SAM" id="SignalP"/>
    </source>
</evidence>
<keyword evidence="3" id="KW-0645">Protease</keyword>
<dbReference type="Gene3D" id="2.40.10.10">
    <property type="entry name" value="Trypsin-like serine proteases"/>
    <property type="match status" value="2"/>
</dbReference>
<dbReference type="KEGG" id="cik:H0194_08635"/>
<proteinExistence type="predicted"/>